<keyword evidence="3" id="KW-1185">Reference proteome</keyword>
<dbReference type="Gene3D" id="2.60.40.550">
    <property type="entry name" value="Ecotin"/>
    <property type="match status" value="1"/>
</dbReference>
<organism evidence="2 3">
    <name type="scientific">Chryseobacterium contaminans</name>
    <dbReference type="NCBI Taxonomy" id="1423959"/>
    <lineage>
        <taxon>Bacteria</taxon>
        <taxon>Pseudomonadati</taxon>
        <taxon>Bacteroidota</taxon>
        <taxon>Flavobacteriia</taxon>
        <taxon>Flavobacteriales</taxon>
        <taxon>Weeksellaceae</taxon>
        <taxon>Chryseobacterium group</taxon>
        <taxon>Chryseobacterium</taxon>
    </lineage>
</organism>
<evidence type="ECO:0008006" key="4">
    <source>
        <dbReference type="Google" id="ProtNLM"/>
    </source>
</evidence>
<protein>
    <recommendedName>
        <fullName evidence="4">Serine protease inhibitor ecotin</fullName>
    </recommendedName>
</protein>
<gene>
    <name evidence="2" type="ORF">BBH99_07185</name>
</gene>
<evidence type="ECO:0000313" key="2">
    <source>
        <dbReference type="EMBL" id="OCA78869.1"/>
    </source>
</evidence>
<proteinExistence type="inferred from homology"/>
<dbReference type="PANTHER" id="PTHR35890">
    <property type="match status" value="1"/>
</dbReference>
<dbReference type="InterPro" id="IPR036198">
    <property type="entry name" value="Ecotin_sf"/>
</dbReference>
<accession>A0ABX2X6J5</accession>
<reference evidence="2 3" key="1">
    <citation type="submission" date="2016-07" db="EMBL/GenBank/DDBJ databases">
        <authorList>
            <person name="Jeong J.-J."/>
            <person name="Kim D.W."/>
            <person name="Sang M.K."/>
            <person name="Choi I.-G."/>
            <person name="Kim K.D."/>
        </authorList>
    </citation>
    <scope>NUCLEOTIDE SEQUENCE [LARGE SCALE GENOMIC DNA]</scope>
    <source>
        <strain evidence="2 3">C-26</strain>
    </source>
</reference>
<name>A0ABX2X6J5_9FLAO</name>
<dbReference type="InterPro" id="IPR005658">
    <property type="entry name" value="Prot_inh_ecotin"/>
</dbReference>
<comment type="similarity">
    <text evidence="1">Belongs to the protease inhibitor I11 (ecotin) family.</text>
</comment>
<dbReference type="SUPFAM" id="SSF49772">
    <property type="entry name" value="Ecotin, trypsin inhibitor"/>
    <property type="match status" value="1"/>
</dbReference>
<dbReference type="PANTHER" id="PTHR35890:SF3">
    <property type="entry name" value="ECOTIN"/>
    <property type="match status" value="1"/>
</dbReference>
<dbReference type="EMBL" id="MAYF01000135">
    <property type="protein sequence ID" value="OCA78869.1"/>
    <property type="molecule type" value="Genomic_DNA"/>
</dbReference>
<sequence length="175" mass="21100">MLKFSDFEPIIKIKFAMKNVILFFSILYSLNIYSQEKPNYPEPEKGMKRVDLKLPKIENDKDYKVEIKFGMEIEVSECSDVQDFSFNSKNLENKYAIPPYRYPYYVLPKEIPVDIFTFNKSNCKESKKVKKKILSSQNIFREYNGYYTIPFYIPENWTIEYRLWKVNSEFKNVEH</sequence>
<evidence type="ECO:0000256" key="1">
    <source>
        <dbReference type="ARBA" id="ARBA00010558"/>
    </source>
</evidence>
<evidence type="ECO:0000313" key="3">
    <source>
        <dbReference type="Proteomes" id="UP000093508"/>
    </source>
</evidence>
<comment type="caution">
    <text evidence="2">The sequence shown here is derived from an EMBL/GenBank/DDBJ whole genome shotgun (WGS) entry which is preliminary data.</text>
</comment>
<dbReference type="Pfam" id="PF03974">
    <property type="entry name" value="Ecotin"/>
    <property type="match status" value="1"/>
</dbReference>
<dbReference type="Proteomes" id="UP000093508">
    <property type="component" value="Unassembled WGS sequence"/>
</dbReference>